<keyword evidence="2" id="KW-1185">Reference proteome</keyword>
<comment type="caution">
    <text evidence="1">The sequence shown here is derived from an EMBL/GenBank/DDBJ whole genome shotgun (WGS) entry which is preliminary data.</text>
</comment>
<gene>
    <name evidence="1" type="ORF">FCI23_20325</name>
</gene>
<dbReference type="RefSeq" id="WP_136725358.1">
    <property type="nucleotide sequence ID" value="NZ_SUMC01000019.1"/>
</dbReference>
<dbReference type="AlphaFoldDB" id="A0A4U0T7Y0"/>
<accession>A0A4U0T7Y0</accession>
<sequence length="96" mass="10688">MRTPLPGAYASCDRKATYAGLADYDAPFHDRFTGGTFLPSLSQRRDFAELTAANELDLALVNPEFRARVGRSPAGTLHRFRPLLSDQAWTVVEEVF</sequence>
<name>A0A4U0T7Y0_9ACTN</name>
<dbReference type="OrthoDB" id="333547at2"/>
<proteinExistence type="predicted"/>
<organism evidence="1 2">
    <name type="scientific">Actinacidiphila oryziradicis</name>
    <dbReference type="NCBI Taxonomy" id="2571141"/>
    <lineage>
        <taxon>Bacteria</taxon>
        <taxon>Bacillati</taxon>
        <taxon>Actinomycetota</taxon>
        <taxon>Actinomycetes</taxon>
        <taxon>Kitasatosporales</taxon>
        <taxon>Streptomycetaceae</taxon>
        <taxon>Actinacidiphila</taxon>
    </lineage>
</organism>
<dbReference type="EMBL" id="SUMC01000019">
    <property type="protein sequence ID" value="TKA09755.1"/>
    <property type="molecule type" value="Genomic_DNA"/>
</dbReference>
<protein>
    <submittedName>
        <fullName evidence="1">Uncharacterized protein</fullName>
    </submittedName>
</protein>
<evidence type="ECO:0000313" key="2">
    <source>
        <dbReference type="Proteomes" id="UP000305778"/>
    </source>
</evidence>
<dbReference type="Proteomes" id="UP000305778">
    <property type="component" value="Unassembled WGS sequence"/>
</dbReference>
<reference evidence="1 2" key="1">
    <citation type="submission" date="2019-04" db="EMBL/GenBank/DDBJ databases">
        <title>Streptomyces oryziradicis sp. nov., a novel actinomycete isolated from rhizosphere soil of rice (Oryza sativa L.).</title>
        <authorList>
            <person name="Li C."/>
        </authorList>
    </citation>
    <scope>NUCLEOTIDE SEQUENCE [LARGE SCALE GENOMIC DNA]</scope>
    <source>
        <strain evidence="1 2">NEAU-C40</strain>
    </source>
</reference>
<evidence type="ECO:0000313" key="1">
    <source>
        <dbReference type="EMBL" id="TKA09755.1"/>
    </source>
</evidence>